<keyword evidence="3" id="KW-1185">Reference proteome</keyword>
<comment type="caution">
    <text evidence="2">The sequence shown here is derived from an EMBL/GenBank/DDBJ whole genome shotgun (WGS) entry which is preliminary data.</text>
</comment>
<protein>
    <submittedName>
        <fullName evidence="2">Uncharacterized protein</fullName>
    </submittedName>
</protein>
<feature type="compositionally biased region" description="Pro residues" evidence="1">
    <location>
        <begin position="73"/>
        <end position="84"/>
    </location>
</feature>
<gene>
    <name evidence="2" type="ORF">ACFSJU_12250</name>
</gene>
<accession>A0ABW4ZM40</accession>
<dbReference type="Proteomes" id="UP001597387">
    <property type="component" value="Unassembled WGS sequence"/>
</dbReference>
<feature type="region of interest" description="Disordered" evidence="1">
    <location>
        <begin position="39"/>
        <end position="119"/>
    </location>
</feature>
<evidence type="ECO:0000313" key="3">
    <source>
        <dbReference type="Proteomes" id="UP001597387"/>
    </source>
</evidence>
<reference evidence="3" key="1">
    <citation type="journal article" date="2019" name="Int. J. Syst. Evol. Microbiol.">
        <title>The Global Catalogue of Microorganisms (GCM) 10K type strain sequencing project: providing services to taxonomists for standard genome sequencing and annotation.</title>
        <authorList>
            <consortium name="The Broad Institute Genomics Platform"/>
            <consortium name="The Broad Institute Genome Sequencing Center for Infectious Disease"/>
            <person name="Wu L."/>
            <person name="Ma J."/>
        </authorList>
    </citation>
    <scope>NUCLEOTIDE SEQUENCE [LARGE SCALE GENOMIC DNA]</scope>
    <source>
        <strain evidence="3">KCTC 42217</strain>
    </source>
</reference>
<dbReference type="RefSeq" id="WP_255901306.1">
    <property type="nucleotide sequence ID" value="NZ_JAFMZO010000002.1"/>
</dbReference>
<evidence type="ECO:0000313" key="2">
    <source>
        <dbReference type="EMBL" id="MFD2163168.1"/>
    </source>
</evidence>
<name>A0ABW4ZM40_9SPHI</name>
<dbReference type="EMBL" id="JBHUHZ010000002">
    <property type="protein sequence ID" value="MFD2163168.1"/>
    <property type="molecule type" value="Genomic_DNA"/>
</dbReference>
<organism evidence="2 3">
    <name type="scientific">Paradesertivirga mongoliensis</name>
    <dbReference type="NCBI Taxonomy" id="2100740"/>
    <lineage>
        <taxon>Bacteria</taxon>
        <taxon>Pseudomonadati</taxon>
        <taxon>Bacteroidota</taxon>
        <taxon>Sphingobacteriia</taxon>
        <taxon>Sphingobacteriales</taxon>
        <taxon>Sphingobacteriaceae</taxon>
        <taxon>Paradesertivirga</taxon>
    </lineage>
</organism>
<evidence type="ECO:0000256" key="1">
    <source>
        <dbReference type="SAM" id="MobiDB-lite"/>
    </source>
</evidence>
<proteinExistence type="predicted"/>
<sequence>MKTIILSSILALSVTCAAGQNKKDTIRLKADIEALSQGRDVKSNKRQSIVRSRVPKVQVDTVALKTGRRSPTPSNPNNPNPHEPVPSVMNAEPPARAASHPATPAGTPTGAGGPPKKKQ</sequence>